<dbReference type="SUPFAM" id="SSF51419">
    <property type="entry name" value="PLP-binding barrel"/>
    <property type="match status" value="1"/>
</dbReference>
<dbReference type="PANTHER" id="PTHR10146">
    <property type="entry name" value="PROLINE SYNTHETASE CO-TRANSCRIBED BACTERIAL HOMOLOG PROTEIN"/>
    <property type="match status" value="1"/>
</dbReference>
<dbReference type="RefSeq" id="WP_119193277.1">
    <property type="nucleotide sequence ID" value="NZ_JAPWIO010000005.1"/>
</dbReference>
<proteinExistence type="inferred from homology"/>
<feature type="domain" description="Alanine racemase N-terminal" evidence="5">
    <location>
        <begin position="13"/>
        <end position="240"/>
    </location>
</feature>
<dbReference type="InterPro" id="IPR001608">
    <property type="entry name" value="Ala_racemase_N"/>
</dbReference>
<feature type="modified residue" description="N6-(pyridoxal phosphate)lysine" evidence="2 3">
    <location>
        <position position="40"/>
    </location>
</feature>
<dbReference type="GO" id="GO:0030170">
    <property type="term" value="F:pyridoxal phosphate binding"/>
    <property type="evidence" value="ECO:0007669"/>
    <property type="project" value="UniProtKB-UniRule"/>
</dbReference>
<dbReference type="AlphaFoldDB" id="A0A365P6Z1"/>
<reference evidence="6 7" key="1">
    <citation type="submission" date="2018-06" db="EMBL/GenBank/DDBJ databases">
        <title>Whole genome sequencing of four bacterial strains from South Shetland trench revealing bio-synthetic gene clusters.</title>
        <authorList>
            <person name="Abdel-Mageed W.M."/>
            <person name="Lehri B."/>
            <person name="Jarmusch S.A."/>
            <person name="Miranda K."/>
            <person name="Goodfellow M."/>
            <person name="Jaspars M."/>
            <person name="Karlyshev A.V."/>
        </authorList>
    </citation>
    <scope>NUCLEOTIDE SEQUENCE [LARGE SCALE GENOMIC DNA]</scope>
    <source>
        <strain evidence="6 7">SST1</strain>
    </source>
</reference>
<evidence type="ECO:0000313" key="7">
    <source>
        <dbReference type="Proteomes" id="UP000252187"/>
    </source>
</evidence>
<evidence type="ECO:0000259" key="5">
    <source>
        <dbReference type="Pfam" id="PF01168"/>
    </source>
</evidence>
<dbReference type="InterPro" id="IPR011078">
    <property type="entry name" value="PyrdxlP_homeostasis"/>
</dbReference>
<dbReference type="Gene3D" id="3.20.20.10">
    <property type="entry name" value="Alanine racemase"/>
    <property type="match status" value="1"/>
</dbReference>
<keyword evidence="1 2" id="KW-0663">Pyridoxal phosphate</keyword>
<comment type="similarity">
    <text evidence="2 4">Belongs to the pyridoxal phosphate-binding protein YggS/PROSC family.</text>
</comment>
<dbReference type="Pfam" id="PF01168">
    <property type="entry name" value="Ala_racemase_N"/>
    <property type="match status" value="1"/>
</dbReference>
<dbReference type="EMBL" id="QNTT01000062">
    <property type="protein sequence ID" value="RBA31534.1"/>
    <property type="molecule type" value="Genomic_DNA"/>
</dbReference>
<name>A0A365P6Z1_9ACTN</name>
<comment type="caution">
    <text evidence="6">The sequence shown here is derived from an EMBL/GenBank/DDBJ whole genome shotgun (WGS) entry which is preliminary data.</text>
</comment>
<evidence type="ECO:0000256" key="1">
    <source>
        <dbReference type="ARBA" id="ARBA00022898"/>
    </source>
</evidence>
<protein>
    <recommendedName>
        <fullName evidence="2">Pyridoxal phosphate homeostasis protein</fullName>
        <shortName evidence="2">PLP homeostasis protein</shortName>
    </recommendedName>
</protein>
<comment type="function">
    <text evidence="2">Pyridoxal 5'-phosphate (PLP)-binding protein, which is involved in PLP homeostasis.</text>
</comment>
<gene>
    <name evidence="6" type="ORF">DQ226_15805</name>
</gene>
<sequence>MTDPRADELATRLAATRQRLDAARAAAGRADEVDLVVVTKFHPVTDVVRLARLGVRDVGENRVQEAAAKVSDLAAADAELAAAVRWNMVGHIQSNKAAAVAGWADRVHSVDSAKVADGLEKGRARAAGERDDVTPLPVLIQLSLDGDTSRGGIAREDLPGLADHVAGLGHLRLAGLMVVPPLEGEASAHFADAAEVAAALRRDHPDAVEFSAGMSGDIEEAVAAGSTCVRVGTAILGPRPVV</sequence>
<comment type="cofactor">
    <cofactor evidence="3">
        <name>pyridoxal 5'-phosphate</name>
        <dbReference type="ChEBI" id="CHEBI:597326"/>
    </cofactor>
</comment>
<dbReference type="Proteomes" id="UP000252187">
    <property type="component" value="Unassembled WGS sequence"/>
</dbReference>
<evidence type="ECO:0000256" key="2">
    <source>
        <dbReference type="HAMAP-Rule" id="MF_02087"/>
    </source>
</evidence>
<dbReference type="NCBIfam" id="TIGR00044">
    <property type="entry name" value="YggS family pyridoxal phosphate-dependent enzyme"/>
    <property type="match status" value="1"/>
</dbReference>
<evidence type="ECO:0000256" key="4">
    <source>
        <dbReference type="RuleBase" id="RU004514"/>
    </source>
</evidence>
<evidence type="ECO:0000313" key="6">
    <source>
        <dbReference type="EMBL" id="RBA31534.1"/>
    </source>
</evidence>
<accession>A0A365P6Z1</accession>
<evidence type="ECO:0000256" key="3">
    <source>
        <dbReference type="PIRSR" id="PIRSR004848-1"/>
    </source>
</evidence>
<dbReference type="PANTHER" id="PTHR10146:SF14">
    <property type="entry name" value="PYRIDOXAL PHOSPHATE HOMEOSTASIS PROTEIN"/>
    <property type="match status" value="1"/>
</dbReference>
<dbReference type="InterPro" id="IPR029066">
    <property type="entry name" value="PLP-binding_barrel"/>
</dbReference>
<dbReference type="HAMAP" id="MF_02087">
    <property type="entry name" value="PLP_homeostasis"/>
    <property type="match status" value="1"/>
</dbReference>
<organism evidence="6 7">
    <name type="scientific">Dietzia maris</name>
    <dbReference type="NCBI Taxonomy" id="37915"/>
    <lineage>
        <taxon>Bacteria</taxon>
        <taxon>Bacillati</taxon>
        <taxon>Actinomycetota</taxon>
        <taxon>Actinomycetes</taxon>
        <taxon>Mycobacteriales</taxon>
        <taxon>Dietziaceae</taxon>
        <taxon>Dietzia</taxon>
    </lineage>
</organism>
<dbReference type="PIRSF" id="PIRSF004848">
    <property type="entry name" value="YBL036c_PLPDEIII"/>
    <property type="match status" value="1"/>
</dbReference>